<evidence type="ECO:0000313" key="1">
    <source>
        <dbReference type="EnsemblMetazoa" id="OVOC4839.1"/>
    </source>
</evidence>
<proteinExistence type="predicted"/>
<accession>A0A8R1TUK3</accession>
<dbReference type="EMBL" id="CMVM020000144">
    <property type="status" value="NOT_ANNOTATED_CDS"/>
    <property type="molecule type" value="Genomic_DNA"/>
</dbReference>
<evidence type="ECO:0000313" key="2">
    <source>
        <dbReference type="Proteomes" id="UP000024404"/>
    </source>
</evidence>
<dbReference type="EnsemblMetazoa" id="OVOC4839.1">
    <property type="protein sequence ID" value="OVOC4839.1"/>
    <property type="gene ID" value="WBGene00241648"/>
</dbReference>
<keyword evidence="2" id="KW-1185">Reference proteome</keyword>
<dbReference type="AlphaFoldDB" id="A0A8R1TUK3"/>
<sequence>MFVSDFIVVLIVRKNSMKHVSSSFFSSRFCSSKQTLTRLKIPSITREDEYVVMIDYDEYVVLGDYPALFL</sequence>
<protein>
    <submittedName>
        <fullName evidence="1">Uncharacterized protein</fullName>
    </submittedName>
</protein>
<reference evidence="1" key="2">
    <citation type="submission" date="2022-06" db="UniProtKB">
        <authorList>
            <consortium name="EnsemblMetazoa"/>
        </authorList>
    </citation>
    <scope>IDENTIFICATION</scope>
</reference>
<dbReference type="Proteomes" id="UP000024404">
    <property type="component" value="Unassembled WGS sequence"/>
</dbReference>
<reference evidence="2" key="1">
    <citation type="submission" date="2013-10" db="EMBL/GenBank/DDBJ databases">
        <title>Genome sequencing of Onchocerca volvulus.</title>
        <authorList>
            <person name="Cotton J."/>
            <person name="Tsai J."/>
            <person name="Stanley E."/>
            <person name="Tracey A."/>
            <person name="Holroyd N."/>
            <person name="Lustigman S."/>
            <person name="Berriman M."/>
        </authorList>
    </citation>
    <scope>NUCLEOTIDE SEQUENCE</scope>
</reference>
<organism evidence="1 2">
    <name type="scientific">Onchocerca volvulus</name>
    <dbReference type="NCBI Taxonomy" id="6282"/>
    <lineage>
        <taxon>Eukaryota</taxon>
        <taxon>Metazoa</taxon>
        <taxon>Ecdysozoa</taxon>
        <taxon>Nematoda</taxon>
        <taxon>Chromadorea</taxon>
        <taxon>Rhabditida</taxon>
        <taxon>Spirurina</taxon>
        <taxon>Spiruromorpha</taxon>
        <taxon>Filarioidea</taxon>
        <taxon>Onchocercidae</taxon>
        <taxon>Onchocerca</taxon>
    </lineage>
</organism>
<name>A0A8R1TUK3_ONCVO</name>